<dbReference type="PANTHER" id="PTHR30386:SF19">
    <property type="entry name" value="MULTIDRUG EXPORT PROTEIN EMRA-RELATED"/>
    <property type="match status" value="1"/>
</dbReference>
<dbReference type="SUPFAM" id="SSF111369">
    <property type="entry name" value="HlyD-like secretion proteins"/>
    <property type="match status" value="2"/>
</dbReference>
<dbReference type="KEGG" id="dcb:C3Y92_16305"/>
<feature type="transmembrane region" description="Helical" evidence="3">
    <location>
        <begin position="21"/>
        <end position="40"/>
    </location>
</feature>
<evidence type="ECO:0000259" key="4">
    <source>
        <dbReference type="Pfam" id="PF25917"/>
    </source>
</evidence>
<dbReference type="InterPro" id="IPR058625">
    <property type="entry name" value="MdtA-like_BSH"/>
</dbReference>
<keyword evidence="7" id="KW-1185">Reference proteome</keyword>
<evidence type="ECO:0000256" key="2">
    <source>
        <dbReference type="SAM" id="Coils"/>
    </source>
</evidence>
<feature type="coiled-coil region" evidence="2">
    <location>
        <begin position="187"/>
        <end position="266"/>
    </location>
</feature>
<evidence type="ECO:0000313" key="6">
    <source>
        <dbReference type="EMBL" id="QAZ68709.1"/>
    </source>
</evidence>
<dbReference type="Pfam" id="PF25917">
    <property type="entry name" value="BSH_RND"/>
    <property type="match status" value="1"/>
</dbReference>
<name>A0A4P6I436_9BACT</name>
<organism evidence="6 7">
    <name type="scientific">Solidesulfovibrio carbinolicus</name>
    <dbReference type="NCBI Taxonomy" id="296842"/>
    <lineage>
        <taxon>Bacteria</taxon>
        <taxon>Pseudomonadati</taxon>
        <taxon>Thermodesulfobacteriota</taxon>
        <taxon>Desulfovibrionia</taxon>
        <taxon>Desulfovibrionales</taxon>
        <taxon>Desulfovibrionaceae</taxon>
        <taxon>Solidesulfovibrio</taxon>
    </lineage>
</organism>
<proteinExistence type="predicted"/>
<dbReference type="EMBL" id="CP026538">
    <property type="protein sequence ID" value="QAZ68709.1"/>
    <property type="molecule type" value="Genomic_DNA"/>
</dbReference>
<sequence length="404" mass="43829">MKLSFRPKHKPEGQPADRKKRVLVLAVAAVALLSLGYYLYARGKVSTDDAFVDGRIHPITPRVAGYVDEAPVEDNQLVAAGDVLAVLDPTDYEVALAQARADLAAAESQLAAQELGVPLQRSQTSSKVTGARAQLESEQRSLDQAVKEHDAAVQEAAQIEAQLDQDKLDHARISQLRTKDAVSQSDLDSIENKRRAHEAQLRAAKAKADGAGRRLESIEAVIKRLRSEIELAQTGEEQAVIQTREAAAQRAKVELARQKVKQAELNLSYTRITAPVAGHVTKKQIESGRLVAAGQALMTVVPLDSKDLWVTANFKETQLRDVRPGQSVDIEVDTFPGHAITGTVESIQAGTGSVFSLFPSENASGNYVKIVQRIPVKIVFDKSAADKLPQLRLGMSVVPVIHTK</sequence>
<comment type="subcellular location">
    <subcellularLocation>
        <location evidence="1">Cell envelope</location>
    </subcellularLocation>
</comment>
<keyword evidence="3" id="KW-0812">Transmembrane</keyword>
<feature type="coiled-coil region" evidence="2">
    <location>
        <begin position="96"/>
        <end position="162"/>
    </location>
</feature>
<evidence type="ECO:0000259" key="5">
    <source>
        <dbReference type="Pfam" id="PF25963"/>
    </source>
</evidence>
<dbReference type="Gene3D" id="2.40.30.170">
    <property type="match status" value="1"/>
</dbReference>
<evidence type="ECO:0000313" key="7">
    <source>
        <dbReference type="Proteomes" id="UP000293296"/>
    </source>
</evidence>
<keyword evidence="3" id="KW-0472">Membrane</keyword>
<accession>A0A4P6I436</accession>
<gene>
    <name evidence="6" type="ORF">C3Y92_16305</name>
</gene>
<dbReference type="PANTHER" id="PTHR30386">
    <property type="entry name" value="MEMBRANE FUSION SUBUNIT OF EMRAB-TOLC MULTIDRUG EFFLUX PUMP"/>
    <property type="match status" value="1"/>
</dbReference>
<evidence type="ECO:0000256" key="1">
    <source>
        <dbReference type="ARBA" id="ARBA00004196"/>
    </source>
</evidence>
<dbReference type="InterPro" id="IPR050739">
    <property type="entry name" value="MFP"/>
</dbReference>
<reference evidence="6 7" key="1">
    <citation type="submission" date="2018-02" db="EMBL/GenBank/DDBJ databases">
        <title>Genome sequence of Desulfovibrio carbinolicus DSM 3852.</title>
        <authorList>
            <person name="Wilbanks E."/>
            <person name="Skennerton C.T."/>
            <person name="Orphan V.J."/>
        </authorList>
    </citation>
    <scope>NUCLEOTIDE SEQUENCE [LARGE SCALE GENOMIC DNA]</scope>
    <source>
        <strain evidence="6 7">DSM 3852</strain>
    </source>
</reference>
<dbReference type="Proteomes" id="UP000293296">
    <property type="component" value="Chromosome"/>
</dbReference>
<keyword evidence="2" id="KW-0175">Coiled coil</keyword>
<dbReference type="GO" id="GO:0055085">
    <property type="term" value="P:transmembrane transport"/>
    <property type="evidence" value="ECO:0007669"/>
    <property type="project" value="InterPro"/>
</dbReference>
<dbReference type="PRINTS" id="PR01490">
    <property type="entry name" value="RTXTOXIND"/>
</dbReference>
<dbReference type="Pfam" id="PF25963">
    <property type="entry name" value="Beta-barrel_AAEA"/>
    <property type="match status" value="1"/>
</dbReference>
<dbReference type="OrthoDB" id="9811754at2"/>
<feature type="domain" description="Multidrug resistance protein MdtA-like barrel-sandwich hybrid" evidence="4">
    <location>
        <begin position="59"/>
        <end position="301"/>
    </location>
</feature>
<dbReference type="AlphaFoldDB" id="A0A4P6I436"/>
<dbReference type="GO" id="GO:0030313">
    <property type="term" value="C:cell envelope"/>
    <property type="evidence" value="ECO:0007669"/>
    <property type="project" value="UniProtKB-SubCell"/>
</dbReference>
<feature type="domain" description="p-hydroxybenzoic acid efflux pump subunit AaeA-like beta-barrel" evidence="5">
    <location>
        <begin position="308"/>
        <end position="387"/>
    </location>
</feature>
<protein>
    <submittedName>
        <fullName evidence="6">HlyD family secretion protein</fullName>
    </submittedName>
</protein>
<dbReference type="Gene3D" id="1.10.287.470">
    <property type="entry name" value="Helix hairpin bin"/>
    <property type="match status" value="1"/>
</dbReference>
<dbReference type="RefSeq" id="WP_129354420.1">
    <property type="nucleotide sequence ID" value="NZ_CP026538.1"/>
</dbReference>
<dbReference type="Gene3D" id="2.40.50.100">
    <property type="match status" value="1"/>
</dbReference>
<evidence type="ECO:0000256" key="3">
    <source>
        <dbReference type="SAM" id="Phobius"/>
    </source>
</evidence>
<dbReference type="InterPro" id="IPR058634">
    <property type="entry name" value="AaeA-lik-b-barrel"/>
</dbReference>
<keyword evidence="3" id="KW-1133">Transmembrane helix</keyword>